<gene>
    <name evidence="1" type="ORF">UFOVP1655_143</name>
</gene>
<dbReference type="EMBL" id="LR797523">
    <property type="protein sequence ID" value="CAB4222587.1"/>
    <property type="molecule type" value="Genomic_DNA"/>
</dbReference>
<sequence length="209" mass="23258">MKKINVNGIAINVASGFSVSISADGTVNIDKDFEEIVENVPVQHPIEYFQSDYQSNVLPDLKFGDVAKQCRAFIAGTLLDNKIIAHAVTTVYGQMSKLTDKMIIVKSTDDKMVWEVFLEDKIESFDIVGQVEAFTDIGQTLPIKARSTHSIRTALYKKGLSGTVKTTTAPEWFMVTTKEHKKRNVCSMVADADTFIDTLNDLKLINYVV</sequence>
<reference evidence="1" key="1">
    <citation type="submission" date="2020-05" db="EMBL/GenBank/DDBJ databases">
        <authorList>
            <person name="Chiriac C."/>
            <person name="Salcher M."/>
            <person name="Ghai R."/>
            <person name="Kavagutti S V."/>
        </authorList>
    </citation>
    <scope>NUCLEOTIDE SEQUENCE</scope>
</reference>
<organism evidence="1">
    <name type="scientific">uncultured Caudovirales phage</name>
    <dbReference type="NCBI Taxonomy" id="2100421"/>
    <lineage>
        <taxon>Viruses</taxon>
        <taxon>Duplodnaviria</taxon>
        <taxon>Heunggongvirae</taxon>
        <taxon>Uroviricota</taxon>
        <taxon>Caudoviricetes</taxon>
        <taxon>Peduoviridae</taxon>
        <taxon>Maltschvirus</taxon>
        <taxon>Maltschvirus maltsch</taxon>
    </lineage>
</organism>
<proteinExistence type="predicted"/>
<evidence type="ECO:0000313" key="1">
    <source>
        <dbReference type="EMBL" id="CAB4222587.1"/>
    </source>
</evidence>
<name>A0A6J5T7V5_9CAUD</name>
<accession>A0A6J5T7V5</accession>
<protein>
    <submittedName>
        <fullName evidence="1">Uncharacterized protein</fullName>
    </submittedName>
</protein>